<dbReference type="Proteomes" id="UP000821865">
    <property type="component" value="Chromosome 6"/>
</dbReference>
<proteinExistence type="predicted"/>
<dbReference type="EMBL" id="CM023475">
    <property type="protein sequence ID" value="KAH7944906.1"/>
    <property type="molecule type" value="Genomic_DNA"/>
</dbReference>
<accession>A0ACB8CJ17</accession>
<name>A0ACB8CJ17_DERSI</name>
<organism evidence="1 2">
    <name type="scientific">Dermacentor silvarum</name>
    <name type="common">Tick</name>
    <dbReference type="NCBI Taxonomy" id="543639"/>
    <lineage>
        <taxon>Eukaryota</taxon>
        <taxon>Metazoa</taxon>
        <taxon>Ecdysozoa</taxon>
        <taxon>Arthropoda</taxon>
        <taxon>Chelicerata</taxon>
        <taxon>Arachnida</taxon>
        <taxon>Acari</taxon>
        <taxon>Parasitiformes</taxon>
        <taxon>Ixodida</taxon>
        <taxon>Ixodoidea</taxon>
        <taxon>Ixodidae</taxon>
        <taxon>Rhipicephalinae</taxon>
        <taxon>Dermacentor</taxon>
    </lineage>
</organism>
<keyword evidence="2" id="KW-1185">Reference proteome</keyword>
<protein>
    <submittedName>
        <fullName evidence="1">Uncharacterized protein</fullName>
    </submittedName>
</protein>
<evidence type="ECO:0000313" key="1">
    <source>
        <dbReference type="EMBL" id="KAH7944906.1"/>
    </source>
</evidence>
<reference evidence="1" key="1">
    <citation type="submission" date="2020-05" db="EMBL/GenBank/DDBJ databases">
        <title>Large-scale comparative analyses of tick genomes elucidate their genetic diversity and vector capacities.</title>
        <authorList>
            <person name="Jia N."/>
            <person name="Wang J."/>
            <person name="Shi W."/>
            <person name="Du L."/>
            <person name="Sun Y."/>
            <person name="Zhan W."/>
            <person name="Jiang J."/>
            <person name="Wang Q."/>
            <person name="Zhang B."/>
            <person name="Ji P."/>
            <person name="Sakyi L.B."/>
            <person name="Cui X."/>
            <person name="Yuan T."/>
            <person name="Jiang B."/>
            <person name="Yang W."/>
            <person name="Lam T.T.-Y."/>
            <person name="Chang Q."/>
            <person name="Ding S."/>
            <person name="Wang X."/>
            <person name="Zhu J."/>
            <person name="Ruan X."/>
            <person name="Zhao L."/>
            <person name="Wei J."/>
            <person name="Que T."/>
            <person name="Du C."/>
            <person name="Cheng J."/>
            <person name="Dai P."/>
            <person name="Han X."/>
            <person name="Huang E."/>
            <person name="Gao Y."/>
            <person name="Liu J."/>
            <person name="Shao H."/>
            <person name="Ye R."/>
            <person name="Li L."/>
            <person name="Wei W."/>
            <person name="Wang X."/>
            <person name="Wang C."/>
            <person name="Yang T."/>
            <person name="Huo Q."/>
            <person name="Li W."/>
            <person name="Guo W."/>
            <person name="Chen H."/>
            <person name="Zhou L."/>
            <person name="Ni X."/>
            <person name="Tian J."/>
            <person name="Zhou Y."/>
            <person name="Sheng Y."/>
            <person name="Liu T."/>
            <person name="Pan Y."/>
            <person name="Xia L."/>
            <person name="Li J."/>
            <person name="Zhao F."/>
            <person name="Cao W."/>
        </authorList>
    </citation>
    <scope>NUCLEOTIDE SEQUENCE</scope>
    <source>
        <strain evidence="1">Dsil-2018</strain>
    </source>
</reference>
<gene>
    <name evidence="1" type="ORF">HPB49_001687</name>
</gene>
<comment type="caution">
    <text evidence="1">The sequence shown here is derived from an EMBL/GenBank/DDBJ whole genome shotgun (WGS) entry which is preliminary data.</text>
</comment>
<sequence length="209" mass="23522">MMLSAMYCCTKKKLMTLNFHKNKHKLDSLHDELLLSFMHSQSSAGDLGFRDDNYFEDVLEKQSDMIRYLKKYNAFLGRKILNLSVELNNFSDELPSADVSFDDLRAAGVSIPTGITFEGFADADKDLELCAELTDDEIIRQVTEDSDDSDTENEEPAPTQPTSSELTRALMTLSSVYSGNMTLTEIEADMIAGKRTVQKKINDFFAPKC</sequence>
<evidence type="ECO:0000313" key="2">
    <source>
        <dbReference type="Proteomes" id="UP000821865"/>
    </source>
</evidence>